<dbReference type="Gene3D" id="3.30.70.270">
    <property type="match status" value="2"/>
</dbReference>
<dbReference type="RefSeq" id="XP_016433549.1">
    <property type="nucleotide sequence ID" value="XM_016578063.1"/>
</dbReference>
<dbReference type="PANTHER" id="PTHR37984:SF5">
    <property type="entry name" value="PROTEIN NYNRIN-LIKE"/>
    <property type="match status" value="1"/>
</dbReference>
<organism evidence="1">
    <name type="scientific">Nicotiana tabacum</name>
    <name type="common">Common tobacco</name>
    <dbReference type="NCBI Taxonomy" id="4097"/>
    <lineage>
        <taxon>Eukaryota</taxon>
        <taxon>Viridiplantae</taxon>
        <taxon>Streptophyta</taxon>
        <taxon>Embryophyta</taxon>
        <taxon>Tracheophyta</taxon>
        <taxon>Spermatophyta</taxon>
        <taxon>Magnoliopsida</taxon>
        <taxon>eudicotyledons</taxon>
        <taxon>Gunneridae</taxon>
        <taxon>Pentapetalae</taxon>
        <taxon>asterids</taxon>
        <taxon>lamiids</taxon>
        <taxon>Solanales</taxon>
        <taxon>Solanaceae</taxon>
        <taxon>Nicotianoideae</taxon>
        <taxon>Nicotianeae</taxon>
        <taxon>Nicotiana</taxon>
    </lineage>
</organism>
<dbReference type="OrthoDB" id="1288003at2759"/>
<dbReference type="SUPFAM" id="SSF56672">
    <property type="entry name" value="DNA/RNA polymerases"/>
    <property type="match status" value="1"/>
</dbReference>
<accession>A0A1S3X0V4</accession>
<dbReference type="Gene3D" id="3.10.10.10">
    <property type="entry name" value="HIV Type 1 Reverse Transcriptase, subunit A, domain 1"/>
    <property type="match status" value="1"/>
</dbReference>
<sequence>MVMLARLGLAECTGTIKKKDGSMRFCIDYRKLNKVFIKNMYPLPRIDNVFDKLQGHVVSSDRITVDAKKIGAVHSWPRPSTVMEIRSFLRLASYYYQFVEGISSIAAPLTRLTQKGDLFRWSNECEESF</sequence>
<protein>
    <submittedName>
        <fullName evidence="1">Uncharacterized mitochondrial protein AtMg00860-like</fullName>
    </submittedName>
</protein>
<dbReference type="InterPro" id="IPR043502">
    <property type="entry name" value="DNA/RNA_pol_sf"/>
</dbReference>
<name>A0A1S3X0V4_TOBAC</name>
<dbReference type="PANTHER" id="PTHR37984">
    <property type="entry name" value="PROTEIN CBG26694"/>
    <property type="match status" value="1"/>
</dbReference>
<dbReference type="InterPro" id="IPR050951">
    <property type="entry name" value="Retrovirus_Pol_polyprotein"/>
</dbReference>
<dbReference type="KEGG" id="nta:107760038"/>
<dbReference type="PaxDb" id="4097-A0A1S3X0V4"/>
<gene>
    <name evidence="1" type="primary">LOC107760038</name>
</gene>
<proteinExistence type="predicted"/>
<dbReference type="InterPro" id="IPR043128">
    <property type="entry name" value="Rev_trsase/Diguanyl_cyclase"/>
</dbReference>
<dbReference type="AlphaFoldDB" id="A0A1S3X0V4"/>
<evidence type="ECO:0000313" key="1">
    <source>
        <dbReference type="RefSeq" id="XP_016433549.1"/>
    </source>
</evidence>
<reference evidence="1" key="1">
    <citation type="submission" date="2025-08" db="UniProtKB">
        <authorList>
            <consortium name="RefSeq"/>
        </authorList>
    </citation>
    <scope>IDENTIFICATION</scope>
</reference>
<dbReference type="STRING" id="4097.A0A1S3X0V4"/>